<dbReference type="Pfam" id="PF10504">
    <property type="entry name" value="DUF2452"/>
    <property type="match status" value="1"/>
</dbReference>
<feature type="non-terminal residue" evidence="1">
    <location>
        <position position="1"/>
    </location>
</feature>
<dbReference type="STRING" id="597456.A0A0L7QSR2"/>
<keyword evidence="2" id="KW-1185">Reference proteome</keyword>
<name>A0A0L7QSR2_9HYME</name>
<dbReference type="Proteomes" id="UP000053825">
    <property type="component" value="Unassembled WGS sequence"/>
</dbReference>
<dbReference type="PANTHER" id="PTHR14553:SF1">
    <property type="entry name" value="SIMILAR TO CHROMOSOME 1 OPEN READING FRAME 50"/>
    <property type="match status" value="1"/>
</dbReference>
<organism evidence="1 2">
    <name type="scientific">Habropoda laboriosa</name>
    <dbReference type="NCBI Taxonomy" id="597456"/>
    <lineage>
        <taxon>Eukaryota</taxon>
        <taxon>Metazoa</taxon>
        <taxon>Ecdysozoa</taxon>
        <taxon>Arthropoda</taxon>
        <taxon>Hexapoda</taxon>
        <taxon>Insecta</taxon>
        <taxon>Pterygota</taxon>
        <taxon>Neoptera</taxon>
        <taxon>Endopterygota</taxon>
        <taxon>Hymenoptera</taxon>
        <taxon>Apocrita</taxon>
        <taxon>Aculeata</taxon>
        <taxon>Apoidea</taxon>
        <taxon>Anthophila</taxon>
        <taxon>Apidae</taxon>
        <taxon>Habropoda</taxon>
    </lineage>
</organism>
<dbReference type="EMBL" id="KQ414756">
    <property type="protein sequence ID" value="KOC61670.1"/>
    <property type="molecule type" value="Genomic_DNA"/>
</dbReference>
<accession>A0A0L7QSR2</accession>
<evidence type="ECO:0000313" key="1">
    <source>
        <dbReference type="EMBL" id="KOC61670.1"/>
    </source>
</evidence>
<dbReference type="InterPro" id="IPR019534">
    <property type="entry name" value="DUF2452"/>
</dbReference>
<gene>
    <name evidence="1" type="ORF">WH47_05818</name>
</gene>
<dbReference type="PANTHER" id="PTHR14553">
    <property type="entry name" value="UNCHARACTERIZED PROTEIN C1ORF50"/>
    <property type="match status" value="1"/>
</dbReference>
<proteinExistence type="predicted"/>
<dbReference type="AlphaFoldDB" id="A0A0L7QSR2"/>
<evidence type="ECO:0000313" key="2">
    <source>
        <dbReference type="Proteomes" id="UP000053825"/>
    </source>
</evidence>
<protein>
    <submittedName>
        <fullName evidence="1">Uncharacterized protein C1orf50 like protein</fullName>
    </submittedName>
</protein>
<sequence length="184" mass="20960">TTMDNSEDLPTKAVALVERNIEPQGIPLNDPEAVAKTSQKDLIALATEIQKADSFIKVKTCSKLQVIAEQIQFLKKQAEDILIDANMSMKLNHIPCNFVKHPEQVYHLYQRETGQLYFSMLSPEEWGTCAPTQIYRGSYRLEQDHSWTPLRDSAKRSEETTIAEIDSAKFLSNLPTFLRAVFEK</sequence>
<reference evidence="1 2" key="1">
    <citation type="submission" date="2015-07" db="EMBL/GenBank/DDBJ databases">
        <title>The genome of Habropoda laboriosa.</title>
        <authorList>
            <person name="Pan H."/>
            <person name="Kapheim K."/>
        </authorList>
    </citation>
    <scope>NUCLEOTIDE SEQUENCE [LARGE SCALE GENOMIC DNA]</scope>
    <source>
        <strain evidence="1">0110345459</strain>
    </source>
</reference>
<dbReference type="OrthoDB" id="9995764at2759"/>